<dbReference type="RefSeq" id="WP_072861013.1">
    <property type="nucleotide sequence ID" value="NZ_FQUX01000002.1"/>
</dbReference>
<organism evidence="1 2">
    <name type="scientific">Arenibacter palladensis</name>
    <dbReference type="NCBI Taxonomy" id="237373"/>
    <lineage>
        <taxon>Bacteria</taxon>
        <taxon>Pseudomonadati</taxon>
        <taxon>Bacteroidota</taxon>
        <taxon>Flavobacteriia</taxon>
        <taxon>Flavobacteriales</taxon>
        <taxon>Flavobacteriaceae</taxon>
        <taxon>Arenibacter</taxon>
    </lineage>
</organism>
<dbReference type="EMBL" id="FQUX01000002">
    <property type="protein sequence ID" value="SHE95281.1"/>
    <property type="molecule type" value="Genomic_DNA"/>
</dbReference>
<dbReference type="PIRSF" id="PIRSF032285">
    <property type="entry name" value="UCP032285"/>
    <property type="match status" value="1"/>
</dbReference>
<accession>A0A1M4XPE2</accession>
<dbReference type="OrthoDB" id="4954833at2"/>
<dbReference type="Proteomes" id="UP000184406">
    <property type="component" value="Unassembled WGS sequence"/>
</dbReference>
<proteinExistence type="predicted"/>
<protein>
    <recommendedName>
        <fullName evidence="3">MepB protein</fullName>
    </recommendedName>
</protein>
<dbReference type="AlphaFoldDB" id="A0A1M4XPE2"/>
<reference evidence="2" key="1">
    <citation type="submission" date="2016-11" db="EMBL/GenBank/DDBJ databases">
        <authorList>
            <person name="Varghese N."/>
            <person name="Submissions S."/>
        </authorList>
    </citation>
    <scope>NUCLEOTIDE SEQUENCE [LARGE SCALE GENOMIC DNA]</scope>
    <source>
        <strain evidence="2">DSM 17539</strain>
    </source>
</reference>
<gene>
    <name evidence="1" type="ORF">SAMN03080594_102146</name>
</gene>
<name>A0A1M4XPE2_9FLAO</name>
<evidence type="ECO:0000313" key="2">
    <source>
        <dbReference type="Proteomes" id="UP000184406"/>
    </source>
</evidence>
<keyword evidence="2" id="KW-1185">Reference proteome</keyword>
<sequence>MKITTNTDWTTIIEEVYVPCGLKVSNHVLDKESKEYEACSFQLNGLKVVARKAKITPKKIGQFVTLWKRNANGITTPYEASDEGDLFVINIQEGPRKGQFIFPKGVLMEKGIVSHHKKEGKRGFRVYPPWSLPTNKTAQSTRKWQMEYYLEIEEHSKTDFDKAKVLYQLQ</sequence>
<evidence type="ECO:0000313" key="1">
    <source>
        <dbReference type="EMBL" id="SHE95281.1"/>
    </source>
</evidence>
<dbReference type="InterPro" id="IPR038231">
    <property type="entry name" value="MepB-like_sf"/>
</dbReference>
<dbReference type="InterPro" id="IPR011235">
    <property type="entry name" value="MepB-like"/>
</dbReference>
<dbReference type="Gene3D" id="3.40.1350.140">
    <property type="entry name" value="MepB-like"/>
    <property type="match status" value="1"/>
</dbReference>
<dbReference type="Pfam" id="PF08877">
    <property type="entry name" value="MepB-like"/>
    <property type="match status" value="1"/>
</dbReference>
<evidence type="ECO:0008006" key="3">
    <source>
        <dbReference type="Google" id="ProtNLM"/>
    </source>
</evidence>